<dbReference type="InterPro" id="IPR037185">
    <property type="entry name" value="EmrE-like"/>
</dbReference>
<feature type="transmembrane region" description="Helical" evidence="6">
    <location>
        <begin position="202"/>
        <end position="225"/>
    </location>
</feature>
<dbReference type="Pfam" id="PF03151">
    <property type="entry name" value="TPT"/>
    <property type="match status" value="1"/>
</dbReference>
<evidence type="ECO:0000256" key="2">
    <source>
        <dbReference type="ARBA" id="ARBA00022692"/>
    </source>
</evidence>
<organism evidence="8 9">
    <name type="scientific">Acanthamoeba castellanii (strain ATCC 30010 / Neff)</name>
    <dbReference type="NCBI Taxonomy" id="1257118"/>
    <lineage>
        <taxon>Eukaryota</taxon>
        <taxon>Amoebozoa</taxon>
        <taxon>Discosea</taxon>
        <taxon>Longamoebia</taxon>
        <taxon>Centramoebida</taxon>
        <taxon>Acanthamoebidae</taxon>
        <taxon>Acanthamoeba</taxon>
    </lineage>
</organism>
<evidence type="ECO:0000313" key="9">
    <source>
        <dbReference type="Proteomes" id="UP000011083"/>
    </source>
</evidence>
<feature type="transmembrane region" description="Helical" evidence="6">
    <location>
        <begin position="177"/>
        <end position="196"/>
    </location>
</feature>
<feature type="domain" description="Sugar phosphate transporter" evidence="7">
    <location>
        <begin position="61"/>
        <end position="346"/>
    </location>
</feature>
<feature type="region of interest" description="Disordered" evidence="5">
    <location>
        <begin position="24"/>
        <end position="50"/>
    </location>
</feature>
<feature type="transmembrane region" description="Helical" evidence="6">
    <location>
        <begin position="237"/>
        <end position="256"/>
    </location>
</feature>
<dbReference type="SUPFAM" id="SSF103481">
    <property type="entry name" value="Multidrug resistance efflux transporter EmrE"/>
    <property type="match status" value="2"/>
</dbReference>
<feature type="transmembrane region" description="Helical" evidence="6">
    <location>
        <begin position="124"/>
        <end position="144"/>
    </location>
</feature>
<proteinExistence type="predicted"/>
<gene>
    <name evidence="8" type="ORF">ACA1_106940</name>
</gene>
<dbReference type="EMBL" id="KB008060">
    <property type="protein sequence ID" value="ELR14313.1"/>
    <property type="molecule type" value="Genomic_DNA"/>
</dbReference>
<feature type="transmembrane region" description="Helical" evidence="6">
    <location>
        <begin position="92"/>
        <end position="112"/>
    </location>
</feature>
<dbReference type="AlphaFoldDB" id="L8GNI5"/>
<dbReference type="RefSeq" id="XP_004336326.1">
    <property type="nucleotide sequence ID" value="XM_004336278.1"/>
</dbReference>
<dbReference type="GeneID" id="14914857"/>
<dbReference type="Proteomes" id="UP000011083">
    <property type="component" value="Unassembled WGS sequence"/>
</dbReference>
<feature type="transmembrane region" description="Helical" evidence="6">
    <location>
        <begin position="272"/>
        <end position="290"/>
    </location>
</feature>
<evidence type="ECO:0000259" key="7">
    <source>
        <dbReference type="Pfam" id="PF03151"/>
    </source>
</evidence>
<feature type="transmembrane region" description="Helical" evidence="6">
    <location>
        <begin position="302"/>
        <end position="323"/>
    </location>
</feature>
<feature type="compositionally biased region" description="Low complexity" evidence="5">
    <location>
        <begin position="39"/>
        <end position="48"/>
    </location>
</feature>
<dbReference type="OMA" id="MAGLNKW"/>
<protein>
    <submittedName>
        <fullName evidence="8">Integral membrane protein</fullName>
    </submittedName>
</protein>
<dbReference type="KEGG" id="acan:ACA1_106940"/>
<keyword evidence="3 6" id="KW-1133">Transmembrane helix</keyword>
<keyword evidence="4 6" id="KW-0472">Membrane</keyword>
<evidence type="ECO:0000256" key="4">
    <source>
        <dbReference type="ARBA" id="ARBA00023136"/>
    </source>
</evidence>
<evidence type="ECO:0000256" key="5">
    <source>
        <dbReference type="SAM" id="MobiDB-lite"/>
    </source>
</evidence>
<accession>L8GNI5</accession>
<dbReference type="InterPro" id="IPR050186">
    <property type="entry name" value="TPT_transporter"/>
</dbReference>
<evidence type="ECO:0000256" key="3">
    <source>
        <dbReference type="ARBA" id="ARBA00022989"/>
    </source>
</evidence>
<comment type="subcellular location">
    <subcellularLocation>
        <location evidence="1">Membrane</location>
        <topology evidence="1">Multi-pass membrane protein</topology>
    </subcellularLocation>
</comment>
<dbReference type="VEuPathDB" id="AmoebaDB:ACA1_106940"/>
<evidence type="ECO:0000313" key="8">
    <source>
        <dbReference type="EMBL" id="ELR14313.1"/>
    </source>
</evidence>
<dbReference type="PANTHER" id="PTHR11132">
    <property type="entry name" value="SOLUTE CARRIER FAMILY 35"/>
    <property type="match status" value="1"/>
</dbReference>
<keyword evidence="2 6" id="KW-0812">Transmembrane</keyword>
<evidence type="ECO:0000256" key="6">
    <source>
        <dbReference type="SAM" id="Phobius"/>
    </source>
</evidence>
<dbReference type="InterPro" id="IPR004853">
    <property type="entry name" value="Sugar_P_trans_dom"/>
</dbReference>
<sequence>MSLPASGPPQHNLLQHLHPNPGTSEGGVAINMTPPARNATGGKAAPGGTSSGSGVGGATWLSAWLALNVGLTLLNKAVFSFGAFNFPLTLSALHMLITGMLSWICVHHLKLFPYNPNIDSRGQIYLFLFSFIFSINIVMGNVSIQIVSVALVQVFRAVIPGVTMALSLLILGKRSSLYLVLSMVPICLGVMLTVSGELDLTFIGLVYTAIGTFLSALKVVVCNKFLKGTYEMHPLDLLARVAPLAFVQTAVMVYLLEWNELSNEWYKYADDSVVLFSVFGSGFMAWLLNITNFFTNQKTSPVTLTVGGNVKQILTILLSIAIFNTRVSFMGALGILVTVAGAILYSIVNHNKW</sequence>
<dbReference type="GO" id="GO:0016020">
    <property type="term" value="C:membrane"/>
    <property type="evidence" value="ECO:0007669"/>
    <property type="project" value="UniProtKB-SubCell"/>
</dbReference>
<keyword evidence="9" id="KW-1185">Reference proteome</keyword>
<name>L8GNI5_ACACF</name>
<dbReference type="OrthoDB" id="16423at2759"/>
<feature type="transmembrane region" description="Helical" evidence="6">
    <location>
        <begin position="150"/>
        <end position="170"/>
    </location>
</feature>
<evidence type="ECO:0000256" key="1">
    <source>
        <dbReference type="ARBA" id="ARBA00004141"/>
    </source>
</evidence>
<feature type="transmembrane region" description="Helical" evidence="6">
    <location>
        <begin position="329"/>
        <end position="348"/>
    </location>
</feature>
<reference evidence="8 9" key="1">
    <citation type="journal article" date="2013" name="Genome Biol.">
        <title>Genome of Acanthamoeba castellanii highlights extensive lateral gene transfer and early evolution of tyrosine kinase signaling.</title>
        <authorList>
            <person name="Clarke M."/>
            <person name="Lohan A.J."/>
            <person name="Liu B."/>
            <person name="Lagkouvardos I."/>
            <person name="Roy S."/>
            <person name="Zafar N."/>
            <person name="Bertelli C."/>
            <person name="Schilde C."/>
            <person name="Kianianmomeni A."/>
            <person name="Burglin T.R."/>
            <person name="Frech C."/>
            <person name="Turcotte B."/>
            <person name="Kopec K.O."/>
            <person name="Synnott J.M."/>
            <person name="Choo C."/>
            <person name="Paponov I."/>
            <person name="Finkler A."/>
            <person name="Soon Heng Tan C."/>
            <person name="Hutchins A.P."/>
            <person name="Weinmeier T."/>
            <person name="Rattei T."/>
            <person name="Chu J.S."/>
            <person name="Gimenez G."/>
            <person name="Irimia M."/>
            <person name="Rigden D.J."/>
            <person name="Fitzpatrick D.A."/>
            <person name="Lorenzo-Morales J."/>
            <person name="Bateman A."/>
            <person name="Chiu C.H."/>
            <person name="Tang P."/>
            <person name="Hegemann P."/>
            <person name="Fromm H."/>
            <person name="Raoult D."/>
            <person name="Greub G."/>
            <person name="Miranda-Saavedra D."/>
            <person name="Chen N."/>
            <person name="Nash P."/>
            <person name="Ginger M.L."/>
            <person name="Horn M."/>
            <person name="Schaap P."/>
            <person name="Caler L."/>
            <person name="Loftus B."/>
        </authorList>
    </citation>
    <scope>NUCLEOTIDE SEQUENCE [LARGE SCALE GENOMIC DNA]</scope>
    <source>
        <strain evidence="8 9">Neff</strain>
    </source>
</reference>